<accession>A0AAV4VDF5</accession>
<reference evidence="1 2" key="1">
    <citation type="submission" date="2021-06" db="EMBL/GenBank/DDBJ databases">
        <title>Caerostris darwini draft genome.</title>
        <authorList>
            <person name="Kono N."/>
            <person name="Arakawa K."/>
        </authorList>
    </citation>
    <scope>NUCLEOTIDE SEQUENCE [LARGE SCALE GENOMIC DNA]</scope>
</reference>
<dbReference type="EMBL" id="BPLQ01012792">
    <property type="protein sequence ID" value="GIY67904.1"/>
    <property type="molecule type" value="Genomic_DNA"/>
</dbReference>
<organism evidence="1 2">
    <name type="scientific">Caerostris darwini</name>
    <dbReference type="NCBI Taxonomy" id="1538125"/>
    <lineage>
        <taxon>Eukaryota</taxon>
        <taxon>Metazoa</taxon>
        <taxon>Ecdysozoa</taxon>
        <taxon>Arthropoda</taxon>
        <taxon>Chelicerata</taxon>
        <taxon>Arachnida</taxon>
        <taxon>Araneae</taxon>
        <taxon>Araneomorphae</taxon>
        <taxon>Entelegynae</taxon>
        <taxon>Araneoidea</taxon>
        <taxon>Araneidae</taxon>
        <taxon>Caerostris</taxon>
    </lineage>
</organism>
<gene>
    <name evidence="1" type="ORF">CDAR_563671</name>
</gene>
<protein>
    <submittedName>
        <fullName evidence="1">Uncharacterized protein</fullName>
    </submittedName>
</protein>
<evidence type="ECO:0000313" key="1">
    <source>
        <dbReference type="EMBL" id="GIY67904.1"/>
    </source>
</evidence>
<dbReference type="AlphaFoldDB" id="A0AAV4VDF5"/>
<evidence type="ECO:0000313" key="2">
    <source>
        <dbReference type="Proteomes" id="UP001054837"/>
    </source>
</evidence>
<sequence length="70" mass="7970">MHLAILVFEDKVHAYAQQKVHHDLMNSGGKSVSELDNSREDHSLCHFLVEMEVGGRGETLRRIIQLENCP</sequence>
<proteinExistence type="predicted"/>
<comment type="caution">
    <text evidence="1">The sequence shown here is derived from an EMBL/GenBank/DDBJ whole genome shotgun (WGS) entry which is preliminary data.</text>
</comment>
<dbReference type="Proteomes" id="UP001054837">
    <property type="component" value="Unassembled WGS sequence"/>
</dbReference>
<keyword evidence="2" id="KW-1185">Reference proteome</keyword>
<name>A0AAV4VDF5_9ARAC</name>